<dbReference type="RefSeq" id="WP_406768726.1">
    <property type="nucleotide sequence ID" value="NZ_JBJHZZ010000002.1"/>
</dbReference>
<evidence type="ECO:0000313" key="1">
    <source>
        <dbReference type="EMBL" id="MFL0246250.1"/>
    </source>
</evidence>
<organism evidence="1 2">
    <name type="scientific">Candidatus Clostridium stratigraminis</name>
    <dbReference type="NCBI Taxonomy" id="3381661"/>
    <lineage>
        <taxon>Bacteria</taxon>
        <taxon>Bacillati</taxon>
        <taxon>Bacillota</taxon>
        <taxon>Clostridia</taxon>
        <taxon>Eubacteriales</taxon>
        <taxon>Clostridiaceae</taxon>
        <taxon>Clostridium</taxon>
    </lineage>
</organism>
<protein>
    <submittedName>
        <fullName evidence="1">Uncharacterized protein</fullName>
    </submittedName>
</protein>
<name>A0ABW8T1H7_9CLOT</name>
<proteinExistence type="predicted"/>
<evidence type="ECO:0000313" key="2">
    <source>
        <dbReference type="Proteomes" id="UP001623591"/>
    </source>
</evidence>
<dbReference type="EMBL" id="JBJHZZ010000002">
    <property type="protein sequence ID" value="MFL0246250.1"/>
    <property type="molecule type" value="Genomic_DNA"/>
</dbReference>
<comment type="caution">
    <text evidence="1">The sequence shown here is derived from an EMBL/GenBank/DDBJ whole genome shotgun (WGS) entry which is preliminary data.</text>
</comment>
<sequence length="495" mass="57021">MGEIKYQLGVNNELITSVVNLKEISTSSIINKCISLYFEKNNEELKLAIKNIGSESIVLNKLNLELFSTRDYKKTDIVINPKTVYEKISSVHIDKVSEGERIESYLFETLIDNENNNSRFFGFLGSRYSKNTIENVLNKNELHAEAVYNFIRYELKPEEELRLDSLYIAEGQDIFSLFNSFMDKMLIYTDLRSNNNMKAKLEDSNAYSILYTYKVNSSTLKIDNKPVYVKVNKKKLYAVDISTEEGRNKVFSNANAVISKVNLLDINGIGQYISIIEENKLFNAHYELYKLLTFIKSQLEKNGFFSNDYALGLLNSKVTVENRIFEFEEHKGLFSQLTKKDNNYINYDFFFKLLMQRIITYSYKSFSSNNKKINELMTVILTGANINFLANKNLLTMALDIGNNFTVIPYVGRSKIFGLLLTGAENMYLAVFNFDNKSTKFYCDLESQSYFQEADGVATEVYSDNDYLISDGKLYIRNVPSMDCCLFKKALNKTA</sequence>
<accession>A0ABW8T1H7</accession>
<gene>
    <name evidence="1" type="ORF">ACJDUG_04560</name>
</gene>
<dbReference type="Proteomes" id="UP001623591">
    <property type="component" value="Unassembled WGS sequence"/>
</dbReference>
<reference evidence="1 2" key="1">
    <citation type="submission" date="2024-11" db="EMBL/GenBank/DDBJ databases">
        <authorList>
            <person name="Heng Y.C."/>
            <person name="Lim A.C.H."/>
            <person name="Lee J.K.Y."/>
            <person name="Kittelmann S."/>
        </authorList>
    </citation>
    <scope>NUCLEOTIDE SEQUENCE [LARGE SCALE GENOMIC DNA]</scope>
    <source>
        <strain evidence="1 2">WILCCON 0185</strain>
    </source>
</reference>
<keyword evidence="2" id="KW-1185">Reference proteome</keyword>